<gene>
    <name evidence="1" type="ORF">J2Z42_001243</name>
</gene>
<accession>A0ABS4KT61</accession>
<sequence>MDYDLADIGSRLGSWTRSGSDSMLDDWYNKYGDYFSS</sequence>
<name>A0ABS4KT61_9CLOT</name>
<dbReference type="EMBL" id="JAGGLM010000005">
    <property type="protein sequence ID" value="MBP2032571.1"/>
    <property type="molecule type" value="Genomic_DNA"/>
</dbReference>
<keyword evidence="2" id="KW-1185">Reference proteome</keyword>
<reference evidence="1 2" key="1">
    <citation type="submission" date="2021-03" db="EMBL/GenBank/DDBJ databases">
        <title>Genomic Encyclopedia of Type Strains, Phase IV (KMG-IV): sequencing the most valuable type-strain genomes for metagenomic binning, comparative biology and taxonomic classification.</title>
        <authorList>
            <person name="Goeker M."/>
        </authorList>
    </citation>
    <scope>NUCLEOTIDE SEQUENCE [LARGE SCALE GENOMIC DNA]</scope>
    <source>
        <strain evidence="1 2">DSM 28783</strain>
    </source>
</reference>
<organism evidence="1 2">
    <name type="scientific">Clostridium algifaecis</name>
    <dbReference type="NCBI Taxonomy" id="1472040"/>
    <lineage>
        <taxon>Bacteria</taxon>
        <taxon>Bacillati</taxon>
        <taxon>Bacillota</taxon>
        <taxon>Clostridia</taxon>
        <taxon>Eubacteriales</taxon>
        <taxon>Clostridiaceae</taxon>
        <taxon>Clostridium</taxon>
    </lineage>
</organism>
<comment type="caution">
    <text evidence="1">The sequence shown here is derived from an EMBL/GenBank/DDBJ whole genome shotgun (WGS) entry which is preliminary data.</text>
</comment>
<protein>
    <submittedName>
        <fullName evidence="1">Uncharacterized protein</fullName>
    </submittedName>
</protein>
<proteinExistence type="predicted"/>
<dbReference type="Proteomes" id="UP001519307">
    <property type="component" value="Unassembled WGS sequence"/>
</dbReference>
<evidence type="ECO:0000313" key="2">
    <source>
        <dbReference type="Proteomes" id="UP001519307"/>
    </source>
</evidence>
<evidence type="ECO:0000313" key="1">
    <source>
        <dbReference type="EMBL" id="MBP2032571.1"/>
    </source>
</evidence>